<reference evidence="10" key="1">
    <citation type="submission" date="2023-07" db="EMBL/GenBank/DDBJ databases">
        <authorList>
            <person name="Colorado M.A."/>
            <person name="Villamil L.M."/>
            <person name="Melo J.F."/>
            <person name="Rodriguez J.A."/>
            <person name="Ruiz R.Y."/>
        </authorList>
    </citation>
    <scope>NUCLEOTIDE SEQUENCE [LARGE SCALE GENOMIC DNA]</scope>
    <source>
        <strain evidence="10">C33</strain>
    </source>
</reference>
<dbReference type="SUPFAM" id="SSF161098">
    <property type="entry name" value="MetI-like"/>
    <property type="match status" value="1"/>
</dbReference>
<keyword evidence="3" id="KW-1003">Cell membrane</keyword>
<dbReference type="PROSITE" id="PS50928">
    <property type="entry name" value="ABC_TM1"/>
    <property type="match status" value="1"/>
</dbReference>
<evidence type="ECO:0000313" key="9">
    <source>
        <dbReference type="EMBL" id="MDX8335599.1"/>
    </source>
</evidence>
<dbReference type="Gene3D" id="1.10.3720.10">
    <property type="entry name" value="MetI-like"/>
    <property type="match status" value="1"/>
</dbReference>
<feature type="transmembrane region" description="Helical" evidence="7">
    <location>
        <begin position="12"/>
        <end position="31"/>
    </location>
</feature>
<keyword evidence="10" id="KW-1185">Reference proteome</keyword>
<evidence type="ECO:0000256" key="3">
    <source>
        <dbReference type="ARBA" id="ARBA00022475"/>
    </source>
</evidence>
<dbReference type="InterPro" id="IPR035906">
    <property type="entry name" value="MetI-like_sf"/>
</dbReference>
<feature type="transmembrane region" description="Helical" evidence="7">
    <location>
        <begin position="177"/>
        <end position="199"/>
    </location>
</feature>
<feature type="transmembrane region" description="Helical" evidence="7">
    <location>
        <begin position="66"/>
        <end position="90"/>
    </location>
</feature>
<keyword evidence="2 7" id="KW-0813">Transport</keyword>
<evidence type="ECO:0000256" key="1">
    <source>
        <dbReference type="ARBA" id="ARBA00004651"/>
    </source>
</evidence>
<keyword evidence="5 7" id="KW-1133">Transmembrane helix</keyword>
<dbReference type="Proteomes" id="UP001279681">
    <property type="component" value="Unassembled WGS sequence"/>
</dbReference>
<accession>A0ABU4W8P1</accession>
<evidence type="ECO:0000256" key="2">
    <source>
        <dbReference type="ARBA" id="ARBA00022448"/>
    </source>
</evidence>
<name>A0ABU4W8P1_9FUSO</name>
<feature type="transmembrane region" description="Helical" evidence="7">
    <location>
        <begin position="236"/>
        <end position="257"/>
    </location>
</feature>
<dbReference type="InterPro" id="IPR000515">
    <property type="entry name" value="MetI-like"/>
</dbReference>
<keyword evidence="6 7" id="KW-0472">Membrane</keyword>
<dbReference type="PANTHER" id="PTHR43744:SF12">
    <property type="entry name" value="ABC TRANSPORTER PERMEASE PROTEIN MG189-RELATED"/>
    <property type="match status" value="1"/>
</dbReference>
<dbReference type="CDD" id="cd06261">
    <property type="entry name" value="TM_PBP2"/>
    <property type="match status" value="1"/>
</dbReference>
<gene>
    <name evidence="9" type="ORF">RFV38_03635</name>
</gene>
<feature type="transmembrane region" description="Helical" evidence="7">
    <location>
        <begin position="102"/>
        <end position="124"/>
    </location>
</feature>
<comment type="subcellular location">
    <subcellularLocation>
        <location evidence="1 7">Cell membrane</location>
        <topology evidence="1 7">Multi-pass membrane protein</topology>
    </subcellularLocation>
</comment>
<organism evidence="9 10">
    <name type="scientific">Candidatus Cetobacterium colombiensis</name>
    <dbReference type="NCBI Taxonomy" id="3073100"/>
    <lineage>
        <taxon>Bacteria</taxon>
        <taxon>Fusobacteriati</taxon>
        <taxon>Fusobacteriota</taxon>
        <taxon>Fusobacteriia</taxon>
        <taxon>Fusobacteriales</taxon>
        <taxon>Fusobacteriaceae</taxon>
        <taxon>Cetobacterium</taxon>
    </lineage>
</organism>
<feature type="domain" description="ABC transmembrane type-1" evidence="8">
    <location>
        <begin position="67"/>
        <end position="257"/>
    </location>
</feature>
<comment type="similarity">
    <text evidence="7">Belongs to the binding-protein-dependent transport system permease family.</text>
</comment>
<evidence type="ECO:0000256" key="7">
    <source>
        <dbReference type="RuleBase" id="RU363032"/>
    </source>
</evidence>
<evidence type="ECO:0000256" key="6">
    <source>
        <dbReference type="ARBA" id="ARBA00023136"/>
    </source>
</evidence>
<dbReference type="PANTHER" id="PTHR43744">
    <property type="entry name" value="ABC TRANSPORTER PERMEASE PROTEIN MG189-RELATED-RELATED"/>
    <property type="match status" value="1"/>
</dbReference>
<comment type="caution">
    <text evidence="9">The sequence shown here is derived from an EMBL/GenBank/DDBJ whole genome shotgun (WGS) entry which is preliminary data.</text>
</comment>
<feature type="transmembrane region" description="Helical" evidence="7">
    <location>
        <begin position="136"/>
        <end position="156"/>
    </location>
</feature>
<evidence type="ECO:0000256" key="5">
    <source>
        <dbReference type="ARBA" id="ARBA00022989"/>
    </source>
</evidence>
<sequence>MKIKEIKWHLLFLVIIGIQIFPLVYMLSISFKSMDQIFGDPLSIIPKIITFRNYSYIFENVEILRYIWNTFFISTVITLGKIITSILAGYVLAFKNFKGKKILIFLILGTLFVPFTVTMIPNYLMISEIGLLNSSLGVILPQLADGMGIFMIIQNMKGIPKSILEVTKLDKIKEIKVLYYIILPMIKNSIISMGILFFINSWNEYFWPLLILSEKKNYTLSLALQMFISSEGGNDWGVTMAIAALTIIFPIIMYGFFQKKIMTSFVKSGVKG</sequence>
<evidence type="ECO:0000256" key="4">
    <source>
        <dbReference type="ARBA" id="ARBA00022692"/>
    </source>
</evidence>
<evidence type="ECO:0000313" key="10">
    <source>
        <dbReference type="Proteomes" id="UP001279681"/>
    </source>
</evidence>
<dbReference type="EMBL" id="JAVIKH010000003">
    <property type="protein sequence ID" value="MDX8335599.1"/>
    <property type="molecule type" value="Genomic_DNA"/>
</dbReference>
<dbReference type="RefSeq" id="WP_320313007.1">
    <property type="nucleotide sequence ID" value="NZ_JAVIKH010000003.1"/>
</dbReference>
<protein>
    <submittedName>
        <fullName evidence="9">Carbohydrate ABC transporter permease</fullName>
    </submittedName>
</protein>
<dbReference type="Pfam" id="PF00528">
    <property type="entry name" value="BPD_transp_1"/>
    <property type="match status" value="1"/>
</dbReference>
<proteinExistence type="inferred from homology"/>
<keyword evidence="4 7" id="KW-0812">Transmembrane</keyword>
<evidence type="ECO:0000259" key="8">
    <source>
        <dbReference type="PROSITE" id="PS50928"/>
    </source>
</evidence>